<evidence type="ECO:0000313" key="2">
    <source>
        <dbReference type="Proteomes" id="UP000789366"/>
    </source>
</evidence>
<gene>
    <name evidence="1" type="ORF">SPELUC_LOCUS8523</name>
</gene>
<proteinExistence type="predicted"/>
<protein>
    <submittedName>
        <fullName evidence="1">16859_t:CDS:1</fullName>
    </submittedName>
</protein>
<name>A0ACA9N907_9GLOM</name>
<dbReference type="Proteomes" id="UP000789366">
    <property type="component" value="Unassembled WGS sequence"/>
</dbReference>
<comment type="caution">
    <text evidence="1">The sequence shown here is derived from an EMBL/GenBank/DDBJ whole genome shotgun (WGS) entry which is preliminary data.</text>
</comment>
<accession>A0ACA9N907</accession>
<keyword evidence="2" id="KW-1185">Reference proteome</keyword>
<evidence type="ECO:0000313" key="1">
    <source>
        <dbReference type="EMBL" id="CAG8639824.1"/>
    </source>
</evidence>
<dbReference type="EMBL" id="CAJVPW010012911">
    <property type="protein sequence ID" value="CAG8639824.1"/>
    <property type="molecule type" value="Genomic_DNA"/>
</dbReference>
<feature type="non-terminal residue" evidence="1">
    <location>
        <position position="1"/>
    </location>
</feature>
<organism evidence="1 2">
    <name type="scientific">Cetraspora pellucida</name>
    <dbReference type="NCBI Taxonomy" id="1433469"/>
    <lineage>
        <taxon>Eukaryota</taxon>
        <taxon>Fungi</taxon>
        <taxon>Fungi incertae sedis</taxon>
        <taxon>Mucoromycota</taxon>
        <taxon>Glomeromycotina</taxon>
        <taxon>Glomeromycetes</taxon>
        <taxon>Diversisporales</taxon>
        <taxon>Gigasporaceae</taxon>
        <taxon>Cetraspora</taxon>
    </lineage>
</organism>
<reference evidence="1" key="1">
    <citation type="submission" date="2021-06" db="EMBL/GenBank/DDBJ databases">
        <authorList>
            <person name="Kallberg Y."/>
            <person name="Tangrot J."/>
            <person name="Rosling A."/>
        </authorList>
    </citation>
    <scope>NUCLEOTIDE SEQUENCE</scope>
    <source>
        <strain evidence="1">28 12/20/2015</strain>
    </source>
</reference>
<sequence length="143" mass="16970">KQLRQMANKNSEMSKLHRIERSVIGYDTSVDDIEIMDDQEDFGVGTVFSFDPYTIIRSGFRNLQLVDKAMLHLHLKGKFNTINNYVANYSNNKDQYRPAYESDDDLIRKWQEIIASRKRMEQENENTEKNYTQEFTPYSKNNK</sequence>